<organism evidence="4 5">
    <name type="scientific">Sedimenticola selenatireducens</name>
    <dbReference type="NCBI Taxonomy" id="191960"/>
    <lineage>
        <taxon>Bacteria</taxon>
        <taxon>Pseudomonadati</taxon>
        <taxon>Pseudomonadota</taxon>
        <taxon>Gammaproteobacteria</taxon>
        <taxon>Chromatiales</taxon>
        <taxon>Sedimenticolaceae</taxon>
        <taxon>Sedimenticola</taxon>
    </lineage>
</organism>
<name>A0A558DTW9_9GAMM</name>
<proteinExistence type="predicted"/>
<keyword evidence="2" id="KW-0812">Transmembrane</keyword>
<dbReference type="PANTHER" id="PTHR38690:SF1">
    <property type="entry name" value="PROTEASE"/>
    <property type="match status" value="1"/>
</dbReference>
<feature type="compositionally biased region" description="Acidic residues" evidence="1">
    <location>
        <begin position="1385"/>
        <end position="1402"/>
    </location>
</feature>
<dbReference type="Proteomes" id="UP000316649">
    <property type="component" value="Unassembled WGS sequence"/>
</dbReference>
<dbReference type="RefSeq" id="WP_144358161.1">
    <property type="nucleotide sequence ID" value="NZ_VMNH01000005.1"/>
</dbReference>
<evidence type="ECO:0000313" key="4">
    <source>
        <dbReference type="EMBL" id="TVO77032.1"/>
    </source>
</evidence>
<dbReference type="OrthoDB" id="9762238at2"/>
<evidence type="ECO:0000256" key="2">
    <source>
        <dbReference type="SAM" id="Phobius"/>
    </source>
</evidence>
<sequence>MKRLFHFSVRTLRRSLILLIVLTGLLIIVGRLLIPLAAEYRADVADWASELLGQPVEIGRLKGDWRGLGPELVLYDLQLINQKTQKATLYLEEVRVSFGIIDSLRQFSPVVRKVSFISPRLRVVRQKSGAITVGNLDEMEQADSSSAFLLPTHLSLIKGEIIWEDLTSTAPPLRLTDVNLYMRNGGTRHQLTGSVNLPGKQQGKIDLSIDLKGQLDRIETWTARSFMQSRGIDLAFLLNRRIAQGYRFSNDQADITLWGEWNHQGLVSLEGTTEWDKVIITRQSPETGKPAGTLELDRIAGAVRIQRLDTGWQMDLADLQIQRKGTDWPKAQMGVVANKDASGNWQVSAGSSHFRLEDIQAISTLFPGIDTGIEQTLSNIQAQGSLNNLRLKYHQQPEGINWEASGDVSAFHSKPWKDIPGISNLPLSFWMGPDQGTLALNAKDVTLEFADLFRDPLILKQVIGDLTWKADTDSITLNTDQLFAANDDIHTVTRMRMDIPRSEQEPLFLDLQSDYWDGDAITTHRYLPAGIMGENVVAWLDRSIGEGHVTEGSVVVRGPLQDFPFNTTHSGRFEVFFNVENLKLDYWPEWPALNNLNADVRFLNNSFDTWATGGSILDSRLESAHATIADLAFTSPLQLTGQVKGPFNDNLRLLTESPLKADFAQLTKGLNGEGDAQLGLSFSLPIDDGSPFKLDGKLSFLNSTLALADWKLALNKIQGDLQFDQDHIFASGIKGEALGLPIIVDVATPKHNAKATRISARATISSKNLQAQLPTQNIQDHLSGQSLWKMDLDIPHISAGPDAPVPLSITSDLIGSQINFPEPLGKSAEQAWPFQLKTRIDGRDVQRLDIRYNEQVRLALALNRKGNTPRLTHAGIQLGGAEATLPKREGIEVKGRLDRLALDEWLSITDRTTSASTLPPLNRVAVEIGQLQISDQQSGATRFLLERGETHWEGTLIGDWAEGGLLYPINSATTPELRVKLKRIQLDPWLALFSALEPEGENDASHSIPSEISIVADQLTLKEATVSDFVFKLKQRQDRWQGDIRSNRFEGTLMIPARSQEEPIQLNLNRLSLTLDDRLLNQKKNTVSTKRKALDPTKLSAIQANVKEVVINDKPFGSLQIITQRRATGLELQIATLNSDRIVIAATGSWLVDSAQQSSSRIDLSLSSKELGSVLTDLNLTDNLKEAPVEIDSRLNWQGSPVDFSTQGLNGQVSMQIGSGQFLKVDPGVGRLFGLFNLGALKRRLTLDFSDIFQKGFAFDAITGTFLLDTGDAYTNDFQMKGPSANIELSGRIGLGDEDFDSLVTITPKISSSIPIAGAIAGGPAVGAALFIAQQLMGDAFDKVTQLQYMATGSWDNPILTPKSREPAEGDKQRDEKVSSRPEQPEPEIDPTLDLEPAEELATESTTTDKPDTENPAPDKEKKNKVSRFFSKLLNKIKPTGPTYEQVPKDIQ</sequence>
<feature type="compositionally biased region" description="Basic and acidic residues" evidence="1">
    <location>
        <begin position="1407"/>
        <end position="1424"/>
    </location>
</feature>
<dbReference type="InterPro" id="IPR011836">
    <property type="entry name" value="YhdP"/>
</dbReference>
<keyword evidence="5" id="KW-1185">Reference proteome</keyword>
<dbReference type="EMBL" id="VMNH01000005">
    <property type="protein sequence ID" value="TVO77032.1"/>
    <property type="molecule type" value="Genomic_DNA"/>
</dbReference>
<reference evidence="4 5" key="1">
    <citation type="submission" date="2019-07" db="EMBL/GenBank/DDBJ databases">
        <title>The pathways for chlorine oxyanion respiration interact through the shared metabolite chlorate.</title>
        <authorList>
            <person name="Barnum T.P."/>
            <person name="Cheng Y."/>
            <person name="Hill K.A."/>
            <person name="Lucas L.N."/>
            <person name="Carlson H.K."/>
            <person name="Coates J.D."/>
        </authorList>
    </citation>
    <scope>NUCLEOTIDE SEQUENCE [LARGE SCALE GENOMIC DNA]</scope>
    <source>
        <strain evidence="4 5">BK-1</strain>
    </source>
</reference>
<evidence type="ECO:0000256" key="1">
    <source>
        <dbReference type="SAM" id="MobiDB-lite"/>
    </source>
</evidence>
<dbReference type="PANTHER" id="PTHR38690">
    <property type="entry name" value="PROTEASE-RELATED"/>
    <property type="match status" value="1"/>
</dbReference>
<evidence type="ECO:0000259" key="3">
    <source>
        <dbReference type="Pfam" id="PF13116"/>
    </source>
</evidence>
<feature type="domain" description="YhdP central" evidence="3">
    <location>
        <begin position="6"/>
        <end position="986"/>
    </location>
</feature>
<dbReference type="Pfam" id="PF13116">
    <property type="entry name" value="YhdP"/>
    <property type="match status" value="1"/>
</dbReference>
<comment type="caution">
    <text evidence="4">The sequence shown here is derived from an EMBL/GenBank/DDBJ whole genome shotgun (WGS) entry which is preliminary data.</text>
</comment>
<feature type="compositionally biased region" description="Basic and acidic residues" evidence="1">
    <location>
        <begin position="1363"/>
        <end position="1384"/>
    </location>
</feature>
<evidence type="ECO:0000313" key="5">
    <source>
        <dbReference type="Proteomes" id="UP000316649"/>
    </source>
</evidence>
<feature type="region of interest" description="Disordered" evidence="1">
    <location>
        <begin position="1355"/>
        <end position="1426"/>
    </location>
</feature>
<protein>
    <submittedName>
        <fullName evidence="4">TIGR02099 family protein</fullName>
    </submittedName>
</protein>
<keyword evidence="2" id="KW-0472">Membrane</keyword>
<feature type="transmembrane region" description="Helical" evidence="2">
    <location>
        <begin position="12"/>
        <end position="34"/>
    </location>
</feature>
<keyword evidence="2" id="KW-1133">Transmembrane helix</keyword>
<accession>A0A558DTW9</accession>
<gene>
    <name evidence="4" type="ORF">FHP88_06310</name>
</gene>
<dbReference type="InterPro" id="IPR025263">
    <property type="entry name" value="YhdP_central"/>
</dbReference>
<dbReference type="NCBIfam" id="TIGR02099">
    <property type="entry name" value="YhdP family protein"/>
    <property type="match status" value="1"/>
</dbReference>